<sequence length="125" mass="13742">MLPHTYLYLSLSGDAMGSQSSKPDPNLQKAIDISKRKCSSFTSGLEGCRKANGGAGTETAAKACKNLEIMLVTCWAEDHCKDEADEHRRCYTKLYKTGIYKGLGHCMPYEDAMKTCLKKKGISPL</sequence>
<evidence type="ECO:0000313" key="2">
    <source>
        <dbReference type="Proteomes" id="UP000232323"/>
    </source>
</evidence>
<dbReference type="EMBL" id="BEGY01000010">
    <property type="protein sequence ID" value="GAX74936.1"/>
    <property type="molecule type" value="Genomic_DNA"/>
</dbReference>
<organism evidence="1 2">
    <name type="scientific">Chlamydomonas eustigma</name>
    <dbReference type="NCBI Taxonomy" id="1157962"/>
    <lineage>
        <taxon>Eukaryota</taxon>
        <taxon>Viridiplantae</taxon>
        <taxon>Chlorophyta</taxon>
        <taxon>core chlorophytes</taxon>
        <taxon>Chlorophyceae</taxon>
        <taxon>CS clade</taxon>
        <taxon>Chlamydomonadales</taxon>
        <taxon>Chlamydomonadaceae</taxon>
        <taxon>Chlamydomonas</taxon>
    </lineage>
</organism>
<evidence type="ECO:0008006" key="3">
    <source>
        <dbReference type="Google" id="ProtNLM"/>
    </source>
</evidence>
<dbReference type="Proteomes" id="UP000232323">
    <property type="component" value="Unassembled WGS sequence"/>
</dbReference>
<keyword evidence="2" id="KW-1185">Reference proteome</keyword>
<reference evidence="1 2" key="1">
    <citation type="submission" date="2017-08" db="EMBL/GenBank/DDBJ databases">
        <title>Acidophilic green algal genome provides insights into adaptation to an acidic environment.</title>
        <authorList>
            <person name="Hirooka S."/>
            <person name="Hirose Y."/>
            <person name="Kanesaki Y."/>
            <person name="Higuchi S."/>
            <person name="Fujiwara T."/>
            <person name="Onuma R."/>
            <person name="Era A."/>
            <person name="Ohbayashi R."/>
            <person name="Uzuka A."/>
            <person name="Nozaki H."/>
            <person name="Yoshikawa H."/>
            <person name="Miyagishima S.Y."/>
        </authorList>
    </citation>
    <scope>NUCLEOTIDE SEQUENCE [LARGE SCALE GENOMIC DNA]</scope>
    <source>
        <strain evidence="1 2">NIES-2499</strain>
    </source>
</reference>
<accession>A0A250WVZ5</accession>
<gene>
    <name evidence="1" type="ORF">CEUSTIGMA_g2382.t1</name>
</gene>
<name>A0A250WVZ5_9CHLO</name>
<comment type="caution">
    <text evidence="1">The sequence shown here is derived from an EMBL/GenBank/DDBJ whole genome shotgun (WGS) entry which is preliminary data.</text>
</comment>
<dbReference type="AlphaFoldDB" id="A0A250WVZ5"/>
<dbReference type="OrthoDB" id="523732at2759"/>
<protein>
    <recommendedName>
        <fullName evidence="3">GCK domain-containing protein</fullName>
    </recommendedName>
</protein>
<evidence type="ECO:0000313" key="1">
    <source>
        <dbReference type="EMBL" id="GAX74936.1"/>
    </source>
</evidence>
<proteinExistence type="predicted"/>